<protein>
    <submittedName>
        <fullName evidence="1">Uncharacterized protein</fullName>
    </submittedName>
</protein>
<dbReference type="AlphaFoldDB" id="D3QZX4"/>
<dbReference type="HOGENOM" id="CLU_3235714_0_0_9"/>
<reference evidence="2" key="1">
    <citation type="submission" date="2009-12" db="EMBL/GenBank/DDBJ databases">
        <title>Sequence of Clostridiales genomosp. BVAB3 str. UPII9-5.</title>
        <authorList>
            <person name="Madupu R."/>
            <person name="Durkin A.S."/>
            <person name="Torralba M."/>
            <person name="Methe B."/>
            <person name="Sutton G.G."/>
            <person name="Strausberg R.L."/>
            <person name="Nelson K.E."/>
        </authorList>
    </citation>
    <scope>NUCLEOTIDE SEQUENCE [LARGE SCALE GENOMIC DNA]</scope>
    <source>
        <strain evidence="2">UPII9-5</strain>
    </source>
</reference>
<dbReference type="Proteomes" id="UP000008234">
    <property type="component" value="Chromosome"/>
</dbReference>
<accession>D3QZX4</accession>
<organism evidence="1 2">
    <name type="scientific">Mageeibacillus indolicus (strain UPII9-5)</name>
    <name type="common">Clostridiales genomosp. BVAB3 (strain UPII9-5)</name>
    <dbReference type="NCBI Taxonomy" id="699246"/>
    <lineage>
        <taxon>Bacteria</taxon>
        <taxon>Bacillati</taxon>
        <taxon>Bacillota</taxon>
        <taxon>Clostridia</taxon>
        <taxon>Eubacteriales</taxon>
        <taxon>Oscillospiraceae</taxon>
        <taxon>Mageeibacillus</taxon>
    </lineage>
</organism>
<keyword evidence="2" id="KW-1185">Reference proteome</keyword>
<proteinExistence type="predicted"/>
<evidence type="ECO:0000313" key="1">
    <source>
        <dbReference type="EMBL" id="ADC90436.1"/>
    </source>
</evidence>
<sequence length="43" mass="5070">MVQASYMLCLFEDFCLGLSFFETIRTRAQYDDSDKYIFANNDS</sequence>
<evidence type="ECO:0000313" key="2">
    <source>
        <dbReference type="Proteomes" id="UP000008234"/>
    </source>
</evidence>
<gene>
    <name evidence="1" type="ordered locus">HMPREF0868_0133</name>
</gene>
<dbReference type="KEGG" id="clo:HMPREF0868_0133"/>
<dbReference type="EMBL" id="CP001850">
    <property type="protein sequence ID" value="ADC90436.1"/>
    <property type="molecule type" value="Genomic_DNA"/>
</dbReference>
<name>D3QZX4_MAGIU</name>